<dbReference type="InterPro" id="IPR005498">
    <property type="entry name" value="T4SS_VirB10/TraB/TrbI"/>
</dbReference>
<keyword evidence="4 7" id="KW-1133">Transmembrane helix</keyword>
<evidence type="ECO:0000256" key="1">
    <source>
        <dbReference type="ARBA" id="ARBA00004167"/>
    </source>
</evidence>
<comment type="caution">
    <text evidence="8">The sequence shown here is derived from an EMBL/GenBank/DDBJ whole genome shotgun (WGS) entry which is preliminary data.</text>
</comment>
<accession>A0ABY3EK13</accession>
<dbReference type="CDD" id="cd16429">
    <property type="entry name" value="VirB10"/>
    <property type="match status" value="1"/>
</dbReference>
<gene>
    <name evidence="8" type="ORF">FGG12_19180</name>
</gene>
<dbReference type="Pfam" id="PF03743">
    <property type="entry name" value="TrbI"/>
    <property type="match status" value="1"/>
</dbReference>
<organism evidence="8 9">
    <name type="scientific">Cupriavidus campinensis</name>
    <dbReference type="NCBI Taxonomy" id="151783"/>
    <lineage>
        <taxon>Bacteria</taxon>
        <taxon>Pseudomonadati</taxon>
        <taxon>Pseudomonadota</taxon>
        <taxon>Betaproteobacteria</taxon>
        <taxon>Burkholderiales</taxon>
        <taxon>Burkholderiaceae</taxon>
        <taxon>Cupriavidus</taxon>
    </lineage>
</organism>
<keyword evidence="9" id="KW-1185">Reference proteome</keyword>
<evidence type="ECO:0000256" key="3">
    <source>
        <dbReference type="ARBA" id="ARBA00022692"/>
    </source>
</evidence>
<evidence type="ECO:0000256" key="7">
    <source>
        <dbReference type="SAM" id="Phobius"/>
    </source>
</evidence>
<comment type="similarity">
    <text evidence="2">Belongs to the TrbI/VirB10 family.</text>
</comment>
<keyword evidence="3 7" id="KW-0812">Transmembrane</keyword>
<name>A0ABY3EK13_9BURK</name>
<sequence>MAMNARSRSIGPSTSVAFSRGAARGIKMAEAFESPDVVEMKGTLTGVTRLSRKVKLAIVLGIFAIAMFIVVSILSMDDGAPQPKSDTEAQDTQKQEKRAAEPAKPDFSGVGDGQAALSPSGPNDVRLEPTFAVGVASVAAASAPEAKGNGLLIGGASQATVPAAQGVKLDQQQPMGGGESKYQTSEETAAARAKAALEESRKKAVEGGIEMEGGGDLGRLAAAGTAPGLAGGAVNSQLAALAAAAQAVQGSAQGPAASPIVPTAYGGQQQDDPNKQPRKEQFLRTAENASKAYLNERVQAAVSPFEIKAGWVIPAALECGVNSDLPGQTCARVTENVFDSATGRHLLIPQATKLIGTYDSQIAYGQKRILAVWNRMIFPDGSSISLNGMPGADKGGYAGFDADVDNHYGKVFSGALLLAAFSAGISLTQKQSVNVNGTLTPSQVVTQEVGRQLGQTGNAFIQKGMNIQPTLSRDPGYKFNVVVTRDIVFPSGYAAKGSR</sequence>
<feature type="region of interest" description="Disordered" evidence="6">
    <location>
        <begin position="79"/>
        <end position="123"/>
    </location>
</feature>
<protein>
    <submittedName>
        <fullName evidence="8">TrbI/VirB10 family protein</fullName>
    </submittedName>
</protein>
<feature type="region of interest" description="Disordered" evidence="6">
    <location>
        <begin position="253"/>
        <end position="278"/>
    </location>
</feature>
<evidence type="ECO:0000256" key="5">
    <source>
        <dbReference type="ARBA" id="ARBA00023136"/>
    </source>
</evidence>
<evidence type="ECO:0000256" key="2">
    <source>
        <dbReference type="ARBA" id="ARBA00010265"/>
    </source>
</evidence>
<proteinExistence type="inferred from homology"/>
<evidence type="ECO:0000313" key="8">
    <source>
        <dbReference type="EMBL" id="TSP10988.1"/>
    </source>
</evidence>
<dbReference type="InterPro" id="IPR042217">
    <property type="entry name" value="T4SS_VirB10/TrbI"/>
</dbReference>
<dbReference type="Proteomes" id="UP000318943">
    <property type="component" value="Unassembled WGS sequence"/>
</dbReference>
<dbReference type="EMBL" id="VCIZ01000012">
    <property type="protein sequence ID" value="TSP10988.1"/>
    <property type="molecule type" value="Genomic_DNA"/>
</dbReference>
<reference evidence="8 9" key="1">
    <citation type="submission" date="2019-05" db="EMBL/GenBank/DDBJ databases">
        <title>Whole genome sequence analysis of Cupriavidus campinensis S14E4C strain.</title>
        <authorList>
            <person name="Abbaszade G."/>
            <person name="Szabo A."/>
            <person name="Toumi M."/>
            <person name="Toth E."/>
        </authorList>
    </citation>
    <scope>NUCLEOTIDE SEQUENCE [LARGE SCALE GENOMIC DNA]</scope>
    <source>
        <strain evidence="8 9">S14E4C</strain>
    </source>
</reference>
<evidence type="ECO:0000313" key="9">
    <source>
        <dbReference type="Proteomes" id="UP000318943"/>
    </source>
</evidence>
<keyword evidence="5 7" id="KW-0472">Membrane</keyword>
<comment type="subcellular location">
    <subcellularLocation>
        <location evidence="1">Membrane</location>
        <topology evidence="1">Single-pass membrane protein</topology>
    </subcellularLocation>
</comment>
<feature type="compositionally biased region" description="Basic and acidic residues" evidence="6">
    <location>
        <begin position="85"/>
        <end position="104"/>
    </location>
</feature>
<dbReference type="Gene3D" id="2.40.128.260">
    <property type="entry name" value="Type IV secretion system, VirB10/TraB/TrbI"/>
    <property type="match status" value="1"/>
</dbReference>
<feature type="transmembrane region" description="Helical" evidence="7">
    <location>
        <begin position="56"/>
        <end position="76"/>
    </location>
</feature>
<evidence type="ECO:0000256" key="6">
    <source>
        <dbReference type="SAM" id="MobiDB-lite"/>
    </source>
</evidence>
<evidence type="ECO:0000256" key="4">
    <source>
        <dbReference type="ARBA" id="ARBA00022989"/>
    </source>
</evidence>